<protein>
    <recommendedName>
        <fullName evidence="4">DoxX family protein</fullName>
    </recommendedName>
</protein>
<name>A0A2R8AG16_9RHOB</name>
<accession>A0A2R8AG16</accession>
<keyword evidence="1" id="KW-0472">Membrane</keyword>
<dbReference type="PANTHER" id="PTHR36974">
    <property type="entry name" value="MEMBRANE PROTEIN-RELATED"/>
    <property type="match status" value="1"/>
</dbReference>
<feature type="transmembrane region" description="Helical" evidence="1">
    <location>
        <begin position="127"/>
        <end position="148"/>
    </location>
</feature>
<dbReference type="Proteomes" id="UP000244932">
    <property type="component" value="Unassembled WGS sequence"/>
</dbReference>
<dbReference type="OrthoDB" id="327939at2"/>
<feature type="transmembrane region" description="Helical" evidence="1">
    <location>
        <begin position="65"/>
        <end position="87"/>
    </location>
</feature>
<feature type="transmembrane region" description="Helical" evidence="1">
    <location>
        <begin position="6"/>
        <end position="23"/>
    </location>
</feature>
<dbReference type="AlphaFoldDB" id="A0A2R8AG16"/>
<reference evidence="2 3" key="1">
    <citation type="submission" date="2018-03" db="EMBL/GenBank/DDBJ databases">
        <authorList>
            <person name="Keele B.F."/>
        </authorList>
    </citation>
    <scope>NUCLEOTIDE SEQUENCE [LARGE SCALE GENOMIC DNA]</scope>
    <source>
        <strain evidence="2 3">CeCT 8812</strain>
    </source>
</reference>
<feature type="transmembrane region" description="Helical" evidence="1">
    <location>
        <begin position="94"/>
        <end position="115"/>
    </location>
</feature>
<gene>
    <name evidence="2" type="ORF">POI8812_03488</name>
</gene>
<proteinExistence type="predicted"/>
<keyword evidence="1" id="KW-1133">Transmembrane helix</keyword>
<dbReference type="RefSeq" id="WP_108783852.1">
    <property type="nucleotide sequence ID" value="NZ_OMKW01000005.1"/>
</dbReference>
<evidence type="ECO:0000256" key="1">
    <source>
        <dbReference type="SAM" id="Phobius"/>
    </source>
</evidence>
<dbReference type="PANTHER" id="PTHR36974:SF1">
    <property type="entry name" value="DOXX FAMILY MEMBRANE PROTEIN"/>
    <property type="match status" value="1"/>
</dbReference>
<feature type="transmembrane region" description="Helical" evidence="1">
    <location>
        <begin position="30"/>
        <end position="53"/>
    </location>
</feature>
<keyword evidence="1" id="KW-0812">Transmembrane</keyword>
<evidence type="ECO:0000313" key="2">
    <source>
        <dbReference type="EMBL" id="SPF31137.1"/>
    </source>
</evidence>
<evidence type="ECO:0000313" key="3">
    <source>
        <dbReference type="Proteomes" id="UP000244932"/>
    </source>
</evidence>
<sequence length="164" mass="17493">MITPLIVLVILFGPTLVAAILAHRTAAYGLINLGGVLGYAAAFAFFSVGHFVITDEMVAMLPDFLPARGPLVYATGLLEAGLALALLPMRTRAYAGLGCIAVLILFFPGNIYAAINGVGPGGHQWGPVYLLVRAPLQALLIFWGYWFVLRGRGFSKVRPNLSAH</sequence>
<evidence type="ECO:0008006" key="4">
    <source>
        <dbReference type="Google" id="ProtNLM"/>
    </source>
</evidence>
<dbReference type="EMBL" id="OMKW01000005">
    <property type="protein sequence ID" value="SPF31137.1"/>
    <property type="molecule type" value="Genomic_DNA"/>
</dbReference>
<organism evidence="2 3">
    <name type="scientific">Pontivivens insulae</name>
    <dbReference type="NCBI Taxonomy" id="1639689"/>
    <lineage>
        <taxon>Bacteria</taxon>
        <taxon>Pseudomonadati</taxon>
        <taxon>Pseudomonadota</taxon>
        <taxon>Alphaproteobacteria</taxon>
        <taxon>Rhodobacterales</taxon>
        <taxon>Paracoccaceae</taxon>
        <taxon>Pontivivens</taxon>
    </lineage>
</organism>
<keyword evidence="3" id="KW-1185">Reference proteome</keyword>